<name>A0AAD8XZL1_9STRA</name>
<evidence type="ECO:0000256" key="2">
    <source>
        <dbReference type="SAM" id="SignalP"/>
    </source>
</evidence>
<evidence type="ECO:0000313" key="4">
    <source>
        <dbReference type="EMBL" id="KAK1736854.1"/>
    </source>
</evidence>
<dbReference type="Pfam" id="PF03171">
    <property type="entry name" value="2OG-FeII_Oxy"/>
    <property type="match status" value="1"/>
</dbReference>
<protein>
    <submittedName>
        <fullName evidence="4">2OG-Fe(II) oxygenase superfamily protein</fullName>
    </submittedName>
</protein>
<accession>A0AAD8XZL1</accession>
<dbReference type="InterPro" id="IPR050231">
    <property type="entry name" value="Iron_ascorbate_oxido_reductase"/>
</dbReference>
<dbReference type="EMBL" id="JATAAI010000027">
    <property type="protein sequence ID" value="KAK1736854.1"/>
    <property type="molecule type" value="Genomic_DNA"/>
</dbReference>
<gene>
    <name evidence="4" type="ORF">QTG54_012299</name>
</gene>
<dbReference type="GO" id="GO:0046872">
    <property type="term" value="F:metal ion binding"/>
    <property type="evidence" value="ECO:0007669"/>
    <property type="project" value="UniProtKB-KW"/>
</dbReference>
<keyword evidence="5" id="KW-1185">Reference proteome</keyword>
<dbReference type="PANTHER" id="PTHR47990">
    <property type="entry name" value="2-OXOGLUTARATE (2OG) AND FE(II)-DEPENDENT OXYGENASE SUPERFAMILY PROTEIN-RELATED"/>
    <property type="match status" value="1"/>
</dbReference>
<dbReference type="AlphaFoldDB" id="A0AAD8XZL1"/>
<evidence type="ECO:0000256" key="1">
    <source>
        <dbReference type="RuleBase" id="RU003682"/>
    </source>
</evidence>
<proteinExistence type="inferred from homology"/>
<dbReference type="GO" id="GO:0016491">
    <property type="term" value="F:oxidoreductase activity"/>
    <property type="evidence" value="ECO:0007669"/>
    <property type="project" value="UniProtKB-KW"/>
</dbReference>
<dbReference type="InterPro" id="IPR044861">
    <property type="entry name" value="IPNS-like_FE2OG_OXY"/>
</dbReference>
<sequence>MFINSLLIALIACSDLETLLHCVYHPLKDNTHASISDNKTSYHMMTSSPQRKNSAIERERSTTNCAPISNNNYAMEIPIIDLSNPNSEEIASQLWNAARNVGFFTLINHSIPQHQIDTLFTLSEQFFGLDSDTKHQYPFDREKNSGYEFMTQKPPSTNVVDLKETLQVTAREGCMDQLWPSDVVSLQQKEGEEQQQQGFQEVIMDMIANAHALACRVLSLLESRACPHVERGTLPNAHHIWGEDGQCTLRLLHYPPTIVNVEDEKNEGNHDNESTQINTENDTNTRWRCGAHTDWGSLTLLFQRVGEDGLECRRREVDKGVEGTSATWVEVPPEEGGITVNIGDMLKRWSDCKLYSNMHRVRMPKTSEECAKSRYSVAFFLQADKSALIENMSNEPITAGDYFATRINAHFSE</sequence>
<dbReference type="Pfam" id="PF14226">
    <property type="entry name" value="DIOX_N"/>
    <property type="match status" value="1"/>
</dbReference>
<organism evidence="4 5">
    <name type="scientific">Skeletonema marinoi</name>
    <dbReference type="NCBI Taxonomy" id="267567"/>
    <lineage>
        <taxon>Eukaryota</taxon>
        <taxon>Sar</taxon>
        <taxon>Stramenopiles</taxon>
        <taxon>Ochrophyta</taxon>
        <taxon>Bacillariophyta</taxon>
        <taxon>Coscinodiscophyceae</taxon>
        <taxon>Thalassiosirophycidae</taxon>
        <taxon>Thalassiosirales</taxon>
        <taxon>Skeletonemataceae</taxon>
        <taxon>Skeletonema</taxon>
        <taxon>Skeletonema marinoi-dohrnii complex</taxon>
    </lineage>
</organism>
<feature type="chain" id="PRO_5042229924" evidence="2">
    <location>
        <begin position="23"/>
        <end position="413"/>
    </location>
</feature>
<keyword evidence="1" id="KW-0408">Iron</keyword>
<dbReference type="InterPro" id="IPR026992">
    <property type="entry name" value="DIOX_N"/>
</dbReference>
<evidence type="ECO:0000313" key="5">
    <source>
        <dbReference type="Proteomes" id="UP001224775"/>
    </source>
</evidence>
<dbReference type="InterPro" id="IPR005123">
    <property type="entry name" value="Oxoglu/Fe-dep_dioxygenase_dom"/>
</dbReference>
<keyword evidence="2" id="KW-0732">Signal</keyword>
<comment type="similarity">
    <text evidence="1">Belongs to the iron/ascorbate-dependent oxidoreductase family.</text>
</comment>
<evidence type="ECO:0000259" key="3">
    <source>
        <dbReference type="PROSITE" id="PS51471"/>
    </source>
</evidence>
<dbReference type="Proteomes" id="UP001224775">
    <property type="component" value="Unassembled WGS sequence"/>
</dbReference>
<dbReference type="InterPro" id="IPR027443">
    <property type="entry name" value="IPNS-like_sf"/>
</dbReference>
<dbReference type="SUPFAM" id="SSF51197">
    <property type="entry name" value="Clavaminate synthase-like"/>
    <property type="match status" value="1"/>
</dbReference>
<reference evidence="4" key="1">
    <citation type="submission" date="2023-06" db="EMBL/GenBank/DDBJ databases">
        <title>Survivors Of The Sea: Transcriptome response of Skeletonema marinoi to long-term dormancy.</title>
        <authorList>
            <person name="Pinder M.I.M."/>
            <person name="Kourtchenko O."/>
            <person name="Robertson E.K."/>
            <person name="Larsson T."/>
            <person name="Maumus F."/>
            <person name="Osuna-Cruz C.M."/>
            <person name="Vancaester E."/>
            <person name="Stenow R."/>
            <person name="Vandepoele K."/>
            <person name="Ploug H."/>
            <person name="Bruchert V."/>
            <person name="Godhe A."/>
            <person name="Topel M."/>
        </authorList>
    </citation>
    <scope>NUCLEOTIDE SEQUENCE</scope>
    <source>
        <strain evidence="4">R05AC</strain>
    </source>
</reference>
<keyword evidence="1" id="KW-0479">Metal-binding</keyword>
<comment type="caution">
    <text evidence="4">The sequence shown here is derived from an EMBL/GenBank/DDBJ whole genome shotgun (WGS) entry which is preliminary data.</text>
</comment>
<dbReference type="PROSITE" id="PS51471">
    <property type="entry name" value="FE2OG_OXY"/>
    <property type="match status" value="1"/>
</dbReference>
<feature type="domain" description="Fe2OG dioxygenase" evidence="3">
    <location>
        <begin position="271"/>
        <end position="383"/>
    </location>
</feature>
<feature type="signal peptide" evidence="2">
    <location>
        <begin position="1"/>
        <end position="22"/>
    </location>
</feature>
<keyword evidence="1" id="KW-0560">Oxidoreductase</keyword>
<dbReference type="Gene3D" id="2.60.120.330">
    <property type="entry name" value="B-lactam Antibiotic, Isopenicillin N Synthase, Chain"/>
    <property type="match status" value="1"/>
</dbReference>